<reference evidence="4 5" key="1">
    <citation type="submission" date="2018-08" db="EMBL/GenBank/DDBJ databases">
        <title>Draft genome of the lignicolous fungus Coniochaeta pulveracea.</title>
        <authorList>
            <person name="Borstlap C.J."/>
            <person name="De Witt R.N."/>
            <person name="Botha A."/>
            <person name="Volschenk H."/>
        </authorList>
    </citation>
    <scope>NUCLEOTIDE SEQUENCE [LARGE SCALE GENOMIC DNA]</scope>
    <source>
        <strain evidence="4 5">CAB683</strain>
    </source>
</reference>
<dbReference type="AlphaFoldDB" id="A0A420XWN7"/>
<accession>A0A420XWN7</accession>
<feature type="domain" description="Chromo" evidence="3">
    <location>
        <begin position="383"/>
        <end position="426"/>
    </location>
</feature>
<feature type="compositionally biased region" description="Polar residues" evidence="2">
    <location>
        <begin position="281"/>
        <end position="328"/>
    </location>
</feature>
<dbReference type="EMBL" id="QVQW01000121">
    <property type="protein sequence ID" value="RKU40093.1"/>
    <property type="molecule type" value="Genomic_DNA"/>
</dbReference>
<feature type="compositionally biased region" description="Basic residues" evidence="2">
    <location>
        <begin position="442"/>
        <end position="455"/>
    </location>
</feature>
<feature type="region of interest" description="Disordered" evidence="2">
    <location>
        <begin position="171"/>
        <end position="214"/>
    </location>
</feature>
<keyword evidence="5" id="KW-1185">Reference proteome</keyword>
<comment type="subunit">
    <text evidence="1">Component of the NuA4 histone acetyltransferase complex.</text>
</comment>
<protein>
    <recommendedName>
        <fullName evidence="3">Chromo domain-containing protein</fullName>
    </recommendedName>
</protein>
<dbReference type="InterPro" id="IPR016197">
    <property type="entry name" value="Chromo-like_dom_sf"/>
</dbReference>
<evidence type="ECO:0000256" key="1">
    <source>
        <dbReference type="ARBA" id="ARBA00011353"/>
    </source>
</evidence>
<evidence type="ECO:0000256" key="2">
    <source>
        <dbReference type="SAM" id="MobiDB-lite"/>
    </source>
</evidence>
<dbReference type="Proteomes" id="UP000275385">
    <property type="component" value="Unassembled WGS sequence"/>
</dbReference>
<evidence type="ECO:0000259" key="3">
    <source>
        <dbReference type="Pfam" id="PF00385"/>
    </source>
</evidence>
<proteinExistence type="predicted"/>
<dbReference type="Gene3D" id="2.40.50.40">
    <property type="match status" value="1"/>
</dbReference>
<evidence type="ECO:0000313" key="4">
    <source>
        <dbReference type="EMBL" id="RKU40093.1"/>
    </source>
</evidence>
<feature type="compositionally biased region" description="Basic residues" evidence="2">
    <location>
        <begin position="352"/>
        <end position="361"/>
    </location>
</feature>
<feature type="region of interest" description="Disordered" evidence="2">
    <location>
        <begin position="424"/>
        <end position="486"/>
    </location>
</feature>
<feature type="compositionally biased region" description="Acidic residues" evidence="2">
    <location>
        <begin position="195"/>
        <end position="208"/>
    </location>
</feature>
<dbReference type="InterPro" id="IPR023780">
    <property type="entry name" value="Chromo_domain"/>
</dbReference>
<dbReference type="CDD" id="cd00024">
    <property type="entry name" value="CD_CSD"/>
    <property type="match status" value="1"/>
</dbReference>
<sequence>MAQPARLNTKRVRTRPVKIDIPLASKPKRLYRSDCLPPPRISLVPPRDTTAYIVAKYVMPPLIRNKAKYIEEPGIRRNMYYTVGWRDKPLAKVVVCANEIMTYVSPRELEDFEYREYLAAEEERARLAAPAAKPKGKRGRPRKGPAAAVEAAELARLMELPNISITSEEELGADKKVGGPSLSTPSKKGLIDAPEIGDSEFSTGEDEATVGRQLHGRLEDALSLDAEAHAGYYPAAQQKAKRKRQKSNEDEQSTPKAGAGPQATASAAAPPAKPKPKAPQRSTKPATPNQLPPSQSVNDIVTTPQLQAELSSQISGFTPLQRTHSLSQPAVSALSTAPPASLSPTLGDQSPKRKKQKKKKLKEPTPSEDSWEVLRLEGDAVDYDANGNLVQYYRVRWKGDWPEDQNPTWEPEDNIDPELVASYLKKKEKKNGSMTRPSPSKSKTKPPKYIPKKRYSNVAEAFEGDLDELNDPAVHHERQDEEVDDGEEKFVVSEDMGAFGDFDQGLAKYREQFGPAR</sequence>
<dbReference type="SUPFAM" id="SSF54160">
    <property type="entry name" value="Chromo domain-like"/>
    <property type="match status" value="1"/>
</dbReference>
<dbReference type="OrthoDB" id="3543857at2759"/>
<feature type="compositionally biased region" description="Low complexity" evidence="2">
    <location>
        <begin position="256"/>
        <end position="270"/>
    </location>
</feature>
<gene>
    <name evidence="4" type="ORF">DL546_000102</name>
</gene>
<organism evidence="4 5">
    <name type="scientific">Coniochaeta pulveracea</name>
    <dbReference type="NCBI Taxonomy" id="177199"/>
    <lineage>
        <taxon>Eukaryota</taxon>
        <taxon>Fungi</taxon>
        <taxon>Dikarya</taxon>
        <taxon>Ascomycota</taxon>
        <taxon>Pezizomycotina</taxon>
        <taxon>Sordariomycetes</taxon>
        <taxon>Sordariomycetidae</taxon>
        <taxon>Coniochaetales</taxon>
        <taxon>Coniochaetaceae</taxon>
        <taxon>Coniochaeta</taxon>
    </lineage>
</organism>
<evidence type="ECO:0000313" key="5">
    <source>
        <dbReference type="Proteomes" id="UP000275385"/>
    </source>
</evidence>
<feature type="compositionally biased region" description="Low complexity" evidence="2">
    <location>
        <begin position="329"/>
        <end position="346"/>
    </location>
</feature>
<dbReference type="STRING" id="177199.A0A420XWN7"/>
<comment type="caution">
    <text evidence="4">The sequence shown here is derived from an EMBL/GenBank/DDBJ whole genome shotgun (WGS) entry which is preliminary data.</text>
</comment>
<feature type="region of interest" description="Disordered" evidence="2">
    <location>
        <begin position="229"/>
        <end position="372"/>
    </location>
</feature>
<name>A0A420XWN7_9PEZI</name>
<dbReference type="Pfam" id="PF00385">
    <property type="entry name" value="Chromo"/>
    <property type="match status" value="1"/>
</dbReference>